<feature type="compositionally biased region" description="Basic and acidic residues" evidence="2">
    <location>
        <begin position="312"/>
        <end position="321"/>
    </location>
</feature>
<dbReference type="Pfam" id="PF10148">
    <property type="entry name" value="SCHIP-1_C"/>
    <property type="match status" value="1"/>
</dbReference>
<sequence>MCEMKLPPEMSQPRSSSKRRFSYLTKLIDDGDIPLEELHTLRIPNNQKNEAMDVYRHMNSTTKHFGNMIKSSEKTSEFQSDAYLEYRRRVFQQLAAEYEREKRQQEQENEDEDPNLNNDDDLLHSSCYQNQNDDLKCTVETQPSWDDSDLKSETYITSPVHSYSSHTLPWQKNSIHKSDLTFDDQHRRSTNELNSKETSVPLMNWASFEEQIKRKSGQAESNESIQSNTDSQEVFPTAKQWKGHKNSFQKQKMEREAIRQKLSMENNDHEEFKYGADKPWYQPRFERSYSANNQSLQICYINESCSSGSDDEVSKLEKSDSSRNSSFSPASPMGFGSPRLYGKRYMKQHRSSDVSSHSSSTSSLTMPSPSMASDSTIISHNHHQDLRSGRSKQEELEMEARFQLAQAHQRAKLQAEEDRQKSRTQDKSSLAHRLLSVTLTDDINAKMKSYSLSRQDCQRMTLGQLQLILNDMHSKKQGLNDKLMGLLLARDDLQTEQDAKLVDVEDAKAVMNAVGPETTV</sequence>
<feature type="compositionally biased region" description="Low complexity" evidence="2">
    <location>
        <begin position="322"/>
        <end position="331"/>
    </location>
</feature>
<dbReference type="EMBL" id="CAWYQH010000119">
    <property type="protein sequence ID" value="CAK8690525.1"/>
    <property type="molecule type" value="Genomic_DNA"/>
</dbReference>
<dbReference type="InterPro" id="IPR015649">
    <property type="entry name" value="SCHIP_1_C"/>
</dbReference>
<comment type="caution">
    <text evidence="4">The sequence shown here is derived from an EMBL/GenBank/DDBJ whole genome shotgun (WGS) entry which is preliminary data.</text>
</comment>
<feature type="region of interest" description="Disordered" evidence="2">
    <location>
        <begin position="98"/>
        <end position="127"/>
    </location>
</feature>
<feature type="compositionally biased region" description="Low complexity" evidence="2">
    <location>
        <begin position="353"/>
        <end position="373"/>
    </location>
</feature>
<accession>A0ABP0GK03</accession>
<evidence type="ECO:0000256" key="1">
    <source>
        <dbReference type="ARBA" id="ARBA00023054"/>
    </source>
</evidence>
<feature type="compositionally biased region" description="Acidic residues" evidence="2">
    <location>
        <begin position="107"/>
        <end position="120"/>
    </location>
</feature>
<proteinExistence type="predicted"/>
<name>A0ABP0GK03_CLALP</name>
<dbReference type="InterPro" id="IPR039045">
    <property type="entry name" value="SCHIP_1"/>
</dbReference>
<feature type="domain" description="Schwannomin interacting protein 1 C-terminal" evidence="3">
    <location>
        <begin position="251"/>
        <end position="508"/>
    </location>
</feature>
<evidence type="ECO:0000259" key="3">
    <source>
        <dbReference type="Pfam" id="PF10148"/>
    </source>
</evidence>
<feature type="compositionally biased region" description="Polar residues" evidence="2">
    <location>
        <begin position="218"/>
        <end position="233"/>
    </location>
</feature>
<feature type="compositionally biased region" description="Basic and acidic residues" evidence="2">
    <location>
        <begin position="382"/>
        <end position="400"/>
    </location>
</feature>
<dbReference type="PANTHER" id="PTHR13103">
    <property type="entry name" value="SCHWANNOMIN INTERACTING PROTEIN 1"/>
    <property type="match status" value="1"/>
</dbReference>
<gene>
    <name evidence="4" type="ORF">CVLEPA_LOCUS23135</name>
</gene>
<keyword evidence="1" id="KW-0175">Coiled coil</keyword>
<reference evidence="4 5" key="1">
    <citation type="submission" date="2024-02" db="EMBL/GenBank/DDBJ databases">
        <authorList>
            <person name="Daric V."/>
            <person name="Darras S."/>
        </authorList>
    </citation>
    <scope>NUCLEOTIDE SEQUENCE [LARGE SCALE GENOMIC DNA]</scope>
</reference>
<feature type="region of interest" description="Disordered" evidence="2">
    <location>
        <begin position="310"/>
        <end position="429"/>
    </location>
</feature>
<protein>
    <recommendedName>
        <fullName evidence="3">Schwannomin interacting protein 1 C-terminal domain-containing protein</fullName>
    </recommendedName>
</protein>
<dbReference type="Proteomes" id="UP001642483">
    <property type="component" value="Unassembled WGS sequence"/>
</dbReference>
<evidence type="ECO:0000313" key="5">
    <source>
        <dbReference type="Proteomes" id="UP001642483"/>
    </source>
</evidence>
<feature type="compositionally biased region" description="Basic and acidic residues" evidence="2">
    <location>
        <begin position="413"/>
        <end position="426"/>
    </location>
</feature>
<evidence type="ECO:0000313" key="4">
    <source>
        <dbReference type="EMBL" id="CAK8690525.1"/>
    </source>
</evidence>
<organism evidence="4 5">
    <name type="scientific">Clavelina lepadiformis</name>
    <name type="common">Light-bulb sea squirt</name>
    <name type="synonym">Ascidia lepadiformis</name>
    <dbReference type="NCBI Taxonomy" id="159417"/>
    <lineage>
        <taxon>Eukaryota</taxon>
        <taxon>Metazoa</taxon>
        <taxon>Chordata</taxon>
        <taxon>Tunicata</taxon>
        <taxon>Ascidiacea</taxon>
        <taxon>Aplousobranchia</taxon>
        <taxon>Clavelinidae</taxon>
        <taxon>Clavelina</taxon>
    </lineage>
</organism>
<keyword evidence="5" id="KW-1185">Reference proteome</keyword>
<dbReference type="PANTHER" id="PTHR13103:SF2">
    <property type="entry name" value="IQCJ-SCHIP1 READTHROUGH TRANSCRIPT PROTEIN-RELATED"/>
    <property type="match status" value="1"/>
</dbReference>
<feature type="region of interest" description="Disordered" evidence="2">
    <location>
        <begin position="213"/>
        <end position="233"/>
    </location>
</feature>
<evidence type="ECO:0000256" key="2">
    <source>
        <dbReference type="SAM" id="MobiDB-lite"/>
    </source>
</evidence>